<dbReference type="InterPro" id="IPR018750">
    <property type="entry name" value="DUF2306_membrane"/>
</dbReference>
<evidence type="ECO:0000313" key="3">
    <source>
        <dbReference type="Proteomes" id="UP000656548"/>
    </source>
</evidence>
<protein>
    <submittedName>
        <fullName evidence="2">Uncharacterized membrane protein YozB (DUF420 family)</fullName>
    </submittedName>
</protein>
<dbReference type="Pfam" id="PF10067">
    <property type="entry name" value="DUF2306"/>
    <property type="match status" value="1"/>
</dbReference>
<proteinExistence type="predicted"/>
<comment type="caution">
    <text evidence="2">The sequence shown here is derived from an EMBL/GenBank/DDBJ whole genome shotgun (WGS) entry which is preliminary data.</text>
</comment>
<dbReference type="EMBL" id="JADBEJ010000004">
    <property type="protein sequence ID" value="MBE1576402.1"/>
    <property type="molecule type" value="Genomic_DNA"/>
</dbReference>
<accession>A0ABR9L7S0</accession>
<keyword evidence="1" id="KW-0472">Membrane</keyword>
<organism evidence="2 3">
    <name type="scientific">Amycolatopsis roodepoortensis</name>
    <dbReference type="NCBI Taxonomy" id="700274"/>
    <lineage>
        <taxon>Bacteria</taxon>
        <taxon>Bacillati</taxon>
        <taxon>Actinomycetota</taxon>
        <taxon>Actinomycetes</taxon>
        <taxon>Pseudonocardiales</taxon>
        <taxon>Pseudonocardiaceae</taxon>
        <taxon>Amycolatopsis</taxon>
    </lineage>
</organism>
<sequence>MTVRLERRDQPEAVSRKPWWRRPWVAPMAVIVVVFLAFSMPPYLAMDPARSQVPQPPGFTSHYWFLSAHVLFGSIAMVSALLQIWPWFRAKYPAVHRKLGRVYVFAGVLPAGVMALTVGAMSPFGPATRVANVLAGVLWLACTFAGWRAARQRRFADHRRWMIRSFALTMSIIVSRVVGPITVITLQPQLETTFGGSELALTQSVAAITAWLSPTLVIIATQWYLDRRPVKKKPAIAR</sequence>
<keyword evidence="1" id="KW-1133">Transmembrane helix</keyword>
<reference evidence="2 3" key="1">
    <citation type="submission" date="2020-10" db="EMBL/GenBank/DDBJ databases">
        <title>Sequencing the genomes of 1000 actinobacteria strains.</title>
        <authorList>
            <person name="Klenk H.-P."/>
        </authorList>
    </citation>
    <scope>NUCLEOTIDE SEQUENCE [LARGE SCALE GENOMIC DNA]</scope>
    <source>
        <strain evidence="2 3">DSM 46661</strain>
    </source>
</reference>
<gene>
    <name evidence="2" type="ORF">H4W30_003449</name>
</gene>
<feature type="transmembrane region" description="Helical" evidence="1">
    <location>
        <begin position="161"/>
        <end position="184"/>
    </location>
</feature>
<evidence type="ECO:0000313" key="2">
    <source>
        <dbReference type="EMBL" id="MBE1576402.1"/>
    </source>
</evidence>
<feature type="transmembrane region" description="Helical" evidence="1">
    <location>
        <begin position="204"/>
        <end position="225"/>
    </location>
</feature>
<keyword evidence="3" id="KW-1185">Reference proteome</keyword>
<evidence type="ECO:0000256" key="1">
    <source>
        <dbReference type="SAM" id="Phobius"/>
    </source>
</evidence>
<feature type="transmembrane region" description="Helical" evidence="1">
    <location>
        <begin position="63"/>
        <end position="82"/>
    </location>
</feature>
<keyword evidence="1" id="KW-0812">Transmembrane</keyword>
<feature type="transmembrane region" description="Helical" evidence="1">
    <location>
        <begin position="102"/>
        <end position="124"/>
    </location>
</feature>
<feature type="transmembrane region" description="Helical" evidence="1">
    <location>
        <begin position="24"/>
        <end position="43"/>
    </location>
</feature>
<name>A0ABR9L7S0_9PSEU</name>
<feature type="transmembrane region" description="Helical" evidence="1">
    <location>
        <begin position="130"/>
        <end position="149"/>
    </location>
</feature>
<dbReference type="Proteomes" id="UP000656548">
    <property type="component" value="Unassembled WGS sequence"/>
</dbReference>